<dbReference type="PROSITE" id="PS00411">
    <property type="entry name" value="KINESIN_MOTOR_1"/>
    <property type="match status" value="1"/>
</dbReference>
<name>A0AA35XHF9_GEOBA</name>
<evidence type="ECO:0000256" key="10">
    <source>
        <dbReference type="RuleBase" id="RU000394"/>
    </source>
</evidence>
<dbReference type="EMBL" id="CASHTH010004016">
    <property type="protein sequence ID" value="CAI8052481.1"/>
    <property type="molecule type" value="Genomic_DNA"/>
</dbReference>
<dbReference type="GO" id="GO:0003777">
    <property type="term" value="F:microtubule motor activity"/>
    <property type="evidence" value="ECO:0007669"/>
    <property type="project" value="InterPro"/>
</dbReference>
<keyword evidence="3 10" id="KW-0493">Microtubule</keyword>
<dbReference type="PANTHER" id="PTHR47969">
    <property type="entry name" value="CHROMOSOME-ASSOCIATED KINESIN KIF4A-RELATED"/>
    <property type="match status" value="1"/>
</dbReference>
<evidence type="ECO:0000256" key="9">
    <source>
        <dbReference type="PROSITE-ProRule" id="PRU00283"/>
    </source>
</evidence>
<dbReference type="GO" id="GO:0005874">
    <property type="term" value="C:microtubule"/>
    <property type="evidence" value="ECO:0007669"/>
    <property type="project" value="UniProtKB-KW"/>
</dbReference>
<dbReference type="GO" id="GO:0007018">
    <property type="term" value="P:microtubule-based movement"/>
    <property type="evidence" value="ECO:0007669"/>
    <property type="project" value="InterPro"/>
</dbReference>
<evidence type="ECO:0000256" key="6">
    <source>
        <dbReference type="ARBA" id="ARBA00023054"/>
    </source>
</evidence>
<dbReference type="InterPro" id="IPR027640">
    <property type="entry name" value="Kinesin-like_fam"/>
</dbReference>
<protein>
    <recommendedName>
        <fullName evidence="10">Kinesin-like protein</fullName>
    </recommendedName>
</protein>
<dbReference type="InterPro" id="IPR036961">
    <property type="entry name" value="Kinesin_motor_dom_sf"/>
</dbReference>
<accession>A0AA35XHF9</accession>
<feature type="domain" description="Kinesin motor" evidence="13">
    <location>
        <begin position="25"/>
        <end position="356"/>
    </location>
</feature>
<gene>
    <name evidence="14" type="ORF">GBAR_LOCUS28692</name>
</gene>
<feature type="compositionally biased region" description="Acidic residues" evidence="12">
    <location>
        <begin position="406"/>
        <end position="417"/>
    </location>
</feature>
<dbReference type="SMART" id="SM00129">
    <property type="entry name" value="KISc"/>
    <property type="match status" value="1"/>
</dbReference>
<dbReference type="PRINTS" id="PR00380">
    <property type="entry name" value="KINESINHEAVY"/>
</dbReference>
<evidence type="ECO:0000256" key="11">
    <source>
        <dbReference type="SAM" id="Coils"/>
    </source>
</evidence>
<evidence type="ECO:0000313" key="15">
    <source>
        <dbReference type="Proteomes" id="UP001174909"/>
    </source>
</evidence>
<dbReference type="GO" id="GO:0005524">
    <property type="term" value="F:ATP binding"/>
    <property type="evidence" value="ECO:0007669"/>
    <property type="project" value="UniProtKB-UniRule"/>
</dbReference>
<keyword evidence="8" id="KW-0206">Cytoskeleton</keyword>
<dbReference type="Proteomes" id="UP001174909">
    <property type="component" value="Unassembled WGS sequence"/>
</dbReference>
<keyword evidence="5 9" id="KW-0067">ATP-binding</keyword>
<organism evidence="14 15">
    <name type="scientific">Geodia barretti</name>
    <name type="common">Barrett's horny sponge</name>
    <dbReference type="NCBI Taxonomy" id="519541"/>
    <lineage>
        <taxon>Eukaryota</taxon>
        <taxon>Metazoa</taxon>
        <taxon>Porifera</taxon>
        <taxon>Demospongiae</taxon>
        <taxon>Heteroscleromorpha</taxon>
        <taxon>Tetractinellida</taxon>
        <taxon>Astrophorina</taxon>
        <taxon>Geodiidae</taxon>
        <taxon>Geodia</taxon>
    </lineage>
</organism>
<dbReference type="Gene3D" id="3.40.850.10">
    <property type="entry name" value="Kinesin motor domain"/>
    <property type="match status" value="1"/>
</dbReference>
<evidence type="ECO:0000256" key="2">
    <source>
        <dbReference type="ARBA" id="ARBA00022490"/>
    </source>
</evidence>
<feature type="binding site" evidence="9">
    <location>
        <begin position="112"/>
        <end position="119"/>
    </location>
    <ligand>
        <name>ATP</name>
        <dbReference type="ChEBI" id="CHEBI:30616"/>
    </ligand>
</feature>
<comment type="subcellular location">
    <subcellularLocation>
        <location evidence="1">Cytoplasm</location>
        <location evidence="1">Cytoskeleton</location>
    </subcellularLocation>
</comment>
<dbReference type="PANTHER" id="PTHR47969:SF21">
    <property type="entry name" value="KINESIN-LIKE PROTEIN"/>
    <property type="match status" value="1"/>
</dbReference>
<evidence type="ECO:0000256" key="12">
    <source>
        <dbReference type="SAM" id="MobiDB-lite"/>
    </source>
</evidence>
<feature type="region of interest" description="Disordered" evidence="12">
    <location>
        <begin position="389"/>
        <end position="426"/>
    </location>
</feature>
<dbReference type="SUPFAM" id="SSF52540">
    <property type="entry name" value="P-loop containing nucleoside triphosphate hydrolases"/>
    <property type="match status" value="1"/>
</dbReference>
<evidence type="ECO:0000256" key="3">
    <source>
        <dbReference type="ARBA" id="ARBA00022701"/>
    </source>
</evidence>
<reference evidence="14" key="1">
    <citation type="submission" date="2023-03" db="EMBL/GenBank/DDBJ databases">
        <authorList>
            <person name="Steffen K."/>
            <person name="Cardenas P."/>
        </authorList>
    </citation>
    <scope>NUCLEOTIDE SEQUENCE</scope>
</reference>
<keyword evidence="15" id="KW-1185">Reference proteome</keyword>
<feature type="coiled-coil region" evidence="11">
    <location>
        <begin position="447"/>
        <end position="590"/>
    </location>
</feature>
<dbReference type="Pfam" id="PF00225">
    <property type="entry name" value="Kinesin"/>
    <property type="match status" value="1"/>
</dbReference>
<proteinExistence type="inferred from homology"/>
<keyword evidence="2" id="KW-0963">Cytoplasm</keyword>
<keyword evidence="6 11" id="KW-0175">Coiled coil</keyword>
<dbReference type="GO" id="GO:0008017">
    <property type="term" value="F:microtubule binding"/>
    <property type="evidence" value="ECO:0007669"/>
    <property type="project" value="InterPro"/>
</dbReference>
<dbReference type="InterPro" id="IPR027417">
    <property type="entry name" value="P-loop_NTPase"/>
</dbReference>
<feature type="non-terminal residue" evidence="14">
    <location>
        <position position="1"/>
    </location>
</feature>
<evidence type="ECO:0000256" key="5">
    <source>
        <dbReference type="ARBA" id="ARBA00022840"/>
    </source>
</evidence>
<keyword evidence="4 9" id="KW-0547">Nucleotide-binding</keyword>
<comment type="caution">
    <text evidence="14">The sequence shown here is derived from an EMBL/GenBank/DDBJ whole genome shotgun (WGS) entry which is preliminary data.</text>
</comment>
<dbReference type="InterPro" id="IPR019821">
    <property type="entry name" value="Kinesin_motor_CS"/>
</dbReference>
<evidence type="ECO:0000259" key="13">
    <source>
        <dbReference type="PROSITE" id="PS50067"/>
    </source>
</evidence>
<evidence type="ECO:0000313" key="14">
    <source>
        <dbReference type="EMBL" id="CAI8052481.1"/>
    </source>
</evidence>
<dbReference type="InterPro" id="IPR001752">
    <property type="entry name" value="Kinesin_motor_dom"/>
</dbReference>
<dbReference type="FunFam" id="3.40.850.10:FF:000029">
    <property type="entry name" value="Kinesin-like protein KIF17"/>
    <property type="match status" value="1"/>
</dbReference>
<dbReference type="AlphaFoldDB" id="A0AA35XHF9"/>
<sequence>MVGQPVLLLVPPPMSLSLQSKKEESVKVVVRCRPLLPDEVAANYTRVVSMDSTRGEVSMLAREGRTADTERRFTFDAVYDWTSEQKQLYDGTFRPIVEAVLQGYNGTVFAYGQTGSGKTYTMTGERGDPQNQGLIPNSFDHIFSNISKTHDEQYLVRVSYLEIYKEEVRDLLSKDHKRRLKVRENPDTGVYVEDLSSFVAKSVREVEHVMSVGAEHRKVGPTNMNQHSSRSHAIFILTVECCSRGEDGEDHIHVGKLNLVDLAGSERQSKTGATGERFDESTKINLSLSALGNVISALVDSRQTHVPYRDSQLTRLLQDSLGGNAKTVMVANIGPADYNYEETLITLRYANRAKSIKNRPRINEDPKDALLREFQEEILRLKSALERRRRKGGEGRRFRTTADMGSGEESEGEEGGGEEGRGQSLAVQQHQLEAEKEALLHNTGLVQEERQQLVAEVQQKVDRLKREQKKRDELAAKIKTMESKLLVGGWSIIDHTHEQQRKLDLQQQEVARQKMREREMVERLEKREEEQQEIRETFSSLKDEVESRTRKLNKLKLKLREVKEEMAEREEENRRKREQLAIRAEELQKELSLRYCTDERGSTH</sequence>
<keyword evidence="7 9" id="KW-0505">Motor protein</keyword>
<evidence type="ECO:0000256" key="1">
    <source>
        <dbReference type="ARBA" id="ARBA00004245"/>
    </source>
</evidence>
<evidence type="ECO:0000256" key="8">
    <source>
        <dbReference type="ARBA" id="ARBA00023212"/>
    </source>
</evidence>
<evidence type="ECO:0000256" key="7">
    <source>
        <dbReference type="ARBA" id="ARBA00023175"/>
    </source>
</evidence>
<comment type="similarity">
    <text evidence="9 10">Belongs to the TRAFAC class myosin-kinesin ATPase superfamily. Kinesin family.</text>
</comment>
<evidence type="ECO:0000256" key="4">
    <source>
        <dbReference type="ARBA" id="ARBA00022741"/>
    </source>
</evidence>
<dbReference type="PROSITE" id="PS50067">
    <property type="entry name" value="KINESIN_MOTOR_2"/>
    <property type="match status" value="1"/>
</dbReference>